<evidence type="ECO:0000259" key="2">
    <source>
        <dbReference type="PROSITE" id="PS51819"/>
    </source>
</evidence>
<evidence type="ECO:0000256" key="1">
    <source>
        <dbReference type="ARBA" id="ARBA00022723"/>
    </source>
</evidence>
<dbReference type="Proteomes" id="UP001224926">
    <property type="component" value="Chromosome"/>
</dbReference>
<dbReference type="GeneID" id="84213602"/>
<dbReference type="GO" id="GO:0004462">
    <property type="term" value="F:lactoylglutathione lyase activity"/>
    <property type="evidence" value="ECO:0007669"/>
    <property type="project" value="InterPro"/>
</dbReference>
<evidence type="ECO:0000313" key="4">
    <source>
        <dbReference type="Proteomes" id="UP001224926"/>
    </source>
</evidence>
<dbReference type="GeneID" id="39861291"/>
<organism evidence="3 4">
    <name type="scientific">Natrinema thermotolerans</name>
    <dbReference type="NCBI Taxonomy" id="121872"/>
    <lineage>
        <taxon>Archaea</taxon>
        <taxon>Methanobacteriati</taxon>
        <taxon>Methanobacteriota</taxon>
        <taxon>Stenosarchaea group</taxon>
        <taxon>Halobacteria</taxon>
        <taxon>Halobacteriales</taxon>
        <taxon>Natrialbaceae</taxon>
        <taxon>Natrinema</taxon>
    </lineage>
</organism>
<dbReference type="InterPro" id="IPR004360">
    <property type="entry name" value="Glyas_Fos-R_dOase_dom"/>
</dbReference>
<sequence length="295" mass="31051">MTASSDPSPTLPDGTRLGRAALVVADRTATVDFYRDTVGLRVVERADRTTTLGTEGTALLVVGEDSTVASRDERAAGLYHTAFRVPSRAALAAALERLRDGWTLEGASDHGISEALYCTDPAGNGVEIYRDRPRAAWPRADDGTIRADGAPLDLDALAAAGDAGPAPAGPQLVPDGTTIGHVHLEVSSLEAARSFYADRLGFDVTMTGVPGALFFAAGDYHHHVGTNTWNRRSEPAGGRGLAWFELLVPGEGALEAVRERLLEADVSITDRGDGFEVVDPDGAAVRLRPGTDSSH</sequence>
<gene>
    <name evidence="3" type="ORF">NP511_06640</name>
</gene>
<evidence type="ECO:0000313" key="3">
    <source>
        <dbReference type="EMBL" id="WMT09309.1"/>
    </source>
</evidence>
<dbReference type="EMBL" id="CP101873">
    <property type="protein sequence ID" value="WMT09309.1"/>
    <property type="molecule type" value="Genomic_DNA"/>
</dbReference>
<dbReference type="PANTHER" id="PTHR43279:SF1">
    <property type="entry name" value="CATECHOL-2,3-DIOXYGENASE"/>
    <property type="match status" value="1"/>
</dbReference>
<feature type="domain" description="VOC" evidence="2">
    <location>
        <begin position="178"/>
        <end position="295"/>
    </location>
</feature>
<dbReference type="Pfam" id="PF00903">
    <property type="entry name" value="Glyoxalase"/>
    <property type="match status" value="2"/>
</dbReference>
<keyword evidence="4" id="KW-1185">Reference proteome</keyword>
<dbReference type="InterPro" id="IPR037523">
    <property type="entry name" value="VOC_core"/>
</dbReference>
<dbReference type="GO" id="GO:0046872">
    <property type="term" value="F:metal ion binding"/>
    <property type="evidence" value="ECO:0007669"/>
    <property type="project" value="UniProtKB-KW"/>
</dbReference>
<keyword evidence="1" id="KW-0479">Metal-binding</keyword>
<dbReference type="Gene3D" id="3.10.180.10">
    <property type="entry name" value="2,3-Dihydroxybiphenyl 1,2-Dioxygenase, domain 1"/>
    <property type="match status" value="2"/>
</dbReference>
<feature type="domain" description="VOC" evidence="2">
    <location>
        <begin position="16"/>
        <end position="131"/>
    </location>
</feature>
<dbReference type="InterPro" id="IPR018146">
    <property type="entry name" value="Glyoxalase_1_CS"/>
</dbReference>
<dbReference type="SUPFAM" id="SSF54593">
    <property type="entry name" value="Glyoxalase/Bleomycin resistance protein/Dihydroxybiphenyl dioxygenase"/>
    <property type="match status" value="2"/>
</dbReference>
<protein>
    <submittedName>
        <fullName evidence="3">VOC family protein</fullName>
    </submittedName>
</protein>
<reference evidence="3 4" key="1">
    <citation type="submission" date="2022-07" db="EMBL/GenBank/DDBJ databases">
        <title>Two temperate virus in Haloterrigena jeotgali A29.</title>
        <authorList>
            <person name="Deng X."/>
        </authorList>
    </citation>
    <scope>NUCLEOTIDE SEQUENCE [LARGE SCALE GENOMIC DNA]</scope>
    <source>
        <strain evidence="3 4">A29</strain>
    </source>
</reference>
<dbReference type="RefSeq" id="WP_049964901.1">
    <property type="nucleotide sequence ID" value="NZ_CP101873.1"/>
</dbReference>
<dbReference type="InterPro" id="IPR029068">
    <property type="entry name" value="Glyas_Bleomycin-R_OHBP_Dase"/>
</dbReference>
<dbReference type="CDD" id="cd16359">
    <property type="entry name" value="VOC_BsCatE_like_C"/>
    <property type="match status" value="1"/>
</dbReference>
<dbReference type="PROSITE" id="PS51819">
    <property type="entry name" value="VOC"/>
    <property type="match status" value="2"/>
</dbReference>
<dbReference type="AlphaFoldDB" id="A0AAF0PH50"/>
<dbReference type="PROSITE" id="PS00934">
    <property type="entry name" value="GLYOXALASE_I_1"/>
    <property type="match status" value="1"/>
</dbReference>
<dbReference type="PANTHER" id="PTHR43279">
    <property type="entry name" value="CATECHOL-2,3-DIOXYGENASE"/>
    <property type="match status" value="1"/>
</dbReference>
<proteinExistence type="predicted"/>
<accession>A0AAF0PH50</accession>
<name>A0AAF0PH50_9EURY</name>